<sequence>MKKTNQKIKGILDELLSNSFKAGATNIESKITSKDNKHVVYVKDNGKGMESDILEKAKEKLGQPRRDELEDYYGDLAGIAARNSGLTIVGMMIDDYVLISEPGKGTEITVIIDK</sequence>
<dbReference type="Proteomes" id="UP000214588">
    <property type="component" value="Unassembled WGS sequence"/>
</dbReference>
<gene>
    <name evidence="2" type="ORF">CDO51_12805</name>
</gene>
<comment type="caution">
    <text evidence="2">The sequence shown here is derived from an EMBL/GenBank/DDBJ whole genome shotgun (WGS) entry which is preliminary data.</text>
</comment>
<organism evidence="2 3">
    <name type="scientific">Natranaerobius trueperi</name>
    <dbReference type="NCBI Taxonomy" id="759412"/>
    <lineage>
        <taxon>Bacteria</taxon>
        <taxon>Bacillati</taxon>
        <taxon>Bacillota</taxon>
        <taxon>Clostridia</taxon>
        <taxon>Natranaerobiales</taxon>
        <taxon>Natranaerobiaceae</taxon>
        <taxon>Natranaerobius</taxon>
    </lineage>
</organism>
<evidence type="ECO:0000313" key="2">
    <source>
        <dbReference type="EMBL" id="OWZ82674.1"/>
    </source>
</evidence>
<dbReference type="RefSeq" id="WP_089024613.1">
    <property type="nucleotide sequence ID" value="NZ_NIQC01000052.1"/>
</dbReference>
<dbReference type="SUPFAM" id="SSF55874">
    <property type="entry name" value="ATPase domain of HSP90 chaperone/DNA topoisomerase II/histidine kinase"/>
    <property type="match status" value="1"/>
</dbReference>
<evidence type="ECO:0000313" key="3">
    <source>
        <dbReference type="Proteomes" id="UP000214588"/>
    </source>
</evidence>
<keyword evidence="3" id="KW-1185">Reference proteome</keyword>
<reference evidence="2 3" key="1">
    <citation type="submission" date="2017-06" db="EMBL/GenBank/DDBJ databases">
        <title>Draft Genome Sequence of Natranaerobius trueperi halophilic, alkalithermophilic bacteria from soda lakes.</title>
        <authorList>
            <person name="Zhao B."/>
        </authorList>
    </citation>
    <scope>NUCLEOTIDE SEQUENCE [LARGE SCALE GENOMIC DNA]</scope>
    <source>
        <strain evidence="2 3">DSM 18760</strain>
    </source>
</reference>
<evidence type="ECO:0000259" key="1">
    <source>
        <dbReference type="Pfam" id="PF02518"/>
    </source>
</evidence>
<accession>A0A226BWJ7</accession>
<dbReference type="Gene3D" id="3.30.565.10">
    <property type="entry name" value="Histidine kinase-like ATPase, C-terminal domain"/>
    <property type="match status" value="1"/>
</dbReference>
<proteinExistence type="predicted"/>
<dbReference type="InterPro" id="IPR003594">
    <property type="entry name" value="HATPase_dom"/>
</dbReference>
<dbReference type="InterPro" id="IPR036890">
    <property type="entry name" value="HATPase_C_sf"/>
</dbReference>
<dbReference type="EMBL" id="NIQC01000052">
    <property type="protein sequence ID" value="OWZ82674.1"/>
    <property type="molecule type" value="Genomic_DNA"/>
</dbReference>
<dbReference type="Pfam" id="PF02518">
    <property type="entry name" value="HATPase_c"/>
    <property type="match status" value="1"/>
</dbReference>
<name>A0A226BWJ7_9FIRM</name>
<feature type="domain" description="Histidine kinase/HSP90-like ATPase" evidence="1">
    <location>
        <begin position="7"/>
        <end position="113"/>
    </location>
</feature>
<dbReference type="OrthoDB" id="9794280at2"/>
<protein>
    <recommendedName>
        <fullName evidence="1">Histidine kinase/HSP90-like ATPase domain-containing protein</fullName>
    </recommendedName>
</protein>
<dbReference type="AlphaFoldDB" id="A0A226BWJ7"/>